<dbReference type="Proteomes" id="UP001595767">
    <property type="component" value="Unassembled WGS sequence"/>
</dbReference>
<protein>
    <submittedName>
        <fullName evidence="1">Contact-dependent growth inhibition system immunity protein</fullName>
    </submittedName>
</protein>
<proteinExistence type="predicted"/>
<evidence type="ECO:0000313" key="1">
    <source>
        <dbReference type="EMBL" id="MFC4124467.1"/>
    </source>
</evidence>
<evidence type="ECO:0000313" key="2">
    <source>
        <dbReference type="Proteomes" id="UP001595767"/>
    </source>
</evidence>
<gene>
    <name evidence="1" type="ORF">ACFOW8_05955</name>
</gene>
<accession>A0ABV8L2E3</accession>
<dbReference type="EMBL" id="JBHSBA010000003">
    <property type="protein sequence ID" value="MFC4124467.1"/>
    <property type="molecule type" value="Genomic_DNA"/>
</dbReference>
<organism evidence="1 2">
    <name type="scientific">Nocardia rhizosphaerae</name>
    <dbReference type="NCBI Taxonomy" id="1691571"/>
    <lineage>
        <taxon>Bacteria</taxon>
        <taxon>Bacillati</taxon>
        <taxon>Actinomycetota</taxon>
        <taxon>Actinomycetes</taxon>
        <taxon>Mycobacteriales</taxon>
        <taxon>Nocardiaceae</taxon>
        <taxon>Nocardia</taxon>
    </lineage>
</organism>
<sequence>MSRGQPRPVTIERVEGAWPDPGPGATRLIRRVHDLRRAPIRELRVEDLRILVSQRVSVTVLRRRVMAELDEDPLVSGDLHPGDLLVAVLRAAVALELADRGRLSEVVERIDPGESARVPAEAWREIRELVGRL</sequence>
<dbReference type="CDD" id="cd20691">
    <property type="entry name" value="CdiI_EC536-like"/>
    <property type="match status" value="1"/>
</dbReference>
<keyword evidence="2" id="KW-1185">Reference proteome</keyword>
<reference evidence="2" key="1">
    <citation type="journal article" date="2019" name="Int. J. Syst. Evol. Microbiol.">
        <title>The Global Catalogue of Microorganisms (GCM) 10K type strain sequencing project: providing services to taxonomists for standard genome sequencing and annotation.</title>
        <authorList>
            <consortium name="The Broad Institute Genomics Platform"/>
            <consortium name="The Broad Institute Genome Sequencing Center for Infectious Disease"/>
            <person name="Wu L."/>
            <person name="Ma J."/>
        </authorList>
    </citation>
    <scope>NUCLEOTIDE SEQUENCE [LARGE SCALE GENOMIC DNA]</scope>
    <source>
        <strain evidence="2">CGMCC 4.7204</strain>
    </source>
</reference>
<comment type="caution">
    <text evidence="1">The sequence shown here is derived from an EMBL/GenBank/DDBJ whole genome shotgun (WGS) entry which is preliminary data.</text>
</comment>
<name>A0ABV8L2E3_9NOCA</name>
<dbReference type="InterPro" id="IPR040547">
    <property type="entry name" value="CdiI"/>
</dbReference>
<dbReference type="Pfam" id="PF18616">
    <property type="entry name" value="CdiI_3"/>
    <property type="match status" value="1"/>
</dbReference>
<dbReference type="RefSeq" id="WP_378546588.1">
    <property type="nucleotide sequence ID" value="NZ_JBHSBA010000003.1"/>
</dbReference>